<feature type="region of interest" description="Disordered" evidence="1">
    <location>
        <begin position="1"/>
        <end position="45"/>
    </location>
</feature>
<feature type="compositionally biased region" description="Low complexity" evidence="1">
    <location>
        <begin position="19"/>
        <end position="33"/>
    </location>
</feature>
<dbReference type="AlphaFoldDB" id="A0A7V8FKI7"/>
<proteinExistence type="predicted"/>
<evidence type="ECO:0000256" key="1">
    <source>
        <dbReference type="SAM" id="MobiDB-lite"/>
    </source>
</evidence>
<organism evidence="2 3">
    <name type="scientific">Paracidovorax wautersii</name>
    <dbReference type="NCBI Taxonomy" id="1177982"/>
    <lineage>
        <taxon>Bacteria</taxon>
        <taxon>Pseudomonadati</taxon>
        <taxon>Pseudomonadota</taxon>
        <taxon>Betaproteobacteria</taxon>
        <taxon>Burkholderiales</taxon>
        <taxon>Comamonadaceae</taxon>
        <taxon>Paracidovorax</taxon>
    </lineage>
</organism>
<protein>
    <submittedName>
        <fullName evidence="2">Uncharacterized protein</fullName>
    </submittedName>
</protein>
<dbReference type="EMBL" id="WNDQ01000096">
    <property type="protein sequence ID" value="KAF1018203.1"/>
    <property type="molecule type" value="Genomic_DNA"/>
</dbReference>
<evidence type="ECO:0000313" key="3">
    <source>
        <dbReference type="Proteomes" id="UP000461670"/>
    </source>
</evidence>
<dbReference type="Proteomes" id="UP000461670">
    <property type="component" value="Unassembled WGS sequence"/>
</dbReference>
<comment type="caution">
    <text evidence="2">The sequence shown here is derived from an EMBL/GenBank/DDBJ whole genome shotgun (WGS) entry which is preliminary data.</text>
</comment>
<name>A0A7V8FKI7_9BURK</name>
<gene>
    <name evidence="2" type="ORF">GAK30_03786</name>
</gene>
<reference evidence="3" key="1">
    <citation type="journal article" date="2020" name="MBio">
        <title>Horizontal gene transfer to a defensive symbiont with a reduced genome amongst a multipartite beetle microbiome.</title>
        <authorList>
            <person name="Waterworth S.C."/>
            <person name="Florez L.V."/>
            <person name="Rees E.R."/>
            <person name="Hertweck C."/>
            <person name="Kaltenpoth M."/>
            <person name="Kwan J.C."/>
        </authorList>
    </citation>
    <scope>NUCLEOTIDE SEQUENCE [LARGE SCALE GENOMIC DNA]</scope>
</reference>
<sequence length="45" mass="4319">MPAALSSAVTLLAPGSGSTRRPAARTAATRRAPGSLTAGVPASLT</sequence>
<evidence type="ECO:0000313" key="2">
    <source>
        <dbReference type="EMBL" id="KAF1018203.1"/>
    </source>
</evidence>
<accession>A0A7V8FKI7</accession>